<dbReference type="AlphaFoldDB" id="A0AAN6GMX6"/>
<gene>
    <name evidence="2" type="ORF">OC846_004258</name>
</gene>
<name>A0AAN6GMX6_9BASI</name>
<sequence>MAVTVGDLFLAATERYGWPSRVRGDHGGENLAVKMYMERKRGHGRGSFIQGSSVHNQRIERLWVDLQRWTTSKYRALFEKMEEEEYFNADDPVDLWTLHFVFLPQLNQALQHFQRMWNNHPMRTAGLKNKSPLQLYTQGIMEAQRAGWSILHADEEAIDLHARLRSFADHGIGPDYASMERESHPDDPHVEIPALENEIPPVLLDQTVQTELRARVGTLWPPPPDMGVDVFRRTLILVKVLLRSPMGHAHQV</sequence>
<dbReference type="PANTHER" id="PTHR46791:SF5">
    <property type="entry name" value="CLR5 DOMAIN-CONTAINING PROTEIN-RELATED"/>
    <property type="match status" value="1"/>
</dbReference>
<organism evidence="2 3">
    <name type="scientific">Tilletia horrida</name>
    <dbReference type="NCBI Taxonomy" id="155126"/>
    <lineage>
        <taxon>Eukaryota</taxon>
        <taxon>Fungi</taxon>
        <taxon>Dikarya</taxon>
        <taxon>Basidiomycota</taxon>
        <taxon>Ustilaginomycotina</taxon>
        <taxon>Exobasidiomycetes</taxon>
        <taxon>Tilletiales</taxon>
        <taxon>Tilletiaceae</taxon>
        <taxon>Tilletia</taxon>
    </lineage>
</organism>
<evidence type="ECO:0000313" key="3">
    <source>
        <dbReference type="Proteomes" id="UP001176517"/>
    </source>
</evidence>
<evidence type="ECO:0000259" key="1">
    <source>
        <dbReference type="Pfam" id="PF24764"/>
    </source>
</evidence>
<dbReference type="InterPro" id="IPR058913">
    <property type="entry name" value="Integrase_dom_put"/>
</dbReference>
<keyword evidence="3" id="KW-1185">Reference proteome</keyword>
<reference evidence="2" key="1">
    <citation type="journal article" date="2023" name="PhytoFront">
        <title>Draft Genome Resources of Seven Strains of Tilletia horrida, Causal Agent of Kernel Smut of Rice.</title>
        <authorList>
            <person name="Khanal S."/>
            <person name="Antony Babu S."/>
            <person name="Zhou X.G."/>
        </authorList>
    </citation>
    <scope>NUCLEOTIDE SEQUENCE</scope>
    <source>
        <strain evidence="2">TX6</strain>
    </source>
</reference>
<feature type="domain" description="Integrase core" evidence="1">
    <location>
        <begin position="2"/>
        <end position="145"/>
    </location>
</feature>
<dbReference type="Pfam" id="PF24764">
    <property type="entry name" value="rva_4"/>
    <property type="match status" value="1"/>
</dbReference>
<protein>
    <recommendedName>
        <fullName evidence="1">Integrase core domain-containing protein</fullName>
    </recommendedName>
</protein>
<accession>A0AAN6GMX6</accession>
<dbReference type="Proteomes" id="UP001176517">
    <property type="component" value="Unassembled WGS sequence"/>
</dbReference>
<dbReference type="EMBL" id="JAPDMZ010000123">
    <property type="protein sequence ID" value="KAK0548987.1"/>
    <property type="molecule type" value="Genomic_DNA"/>
</dbReference>
<evidence type="ECO:0000313" key="2">
    <source>
        <dbReference type="EMBL" id="KAK0548987.1"/>
    </source>
</evidence>
<proteinExistence type="predicted"/>
<dbReference type="PANTHER" id="PTHR46791">
    <property type="entry name" value="EXPRESSED PROTEIN"/>
    <property type="match status" value="1"/>
</dbReference>
<comment type="caution">
    <text evidence="2">The sequence shown here is derived from an EMBL/GenBank/DDBJ whole genome shotgun (WGS) entry which is preliminary data.</text>
</comment>